<dbReference type="Gene3D" id="3.10.180.10">
    <property type="entry name" value="2,3-Dihydroxybiphenyl 1,2-Dioxygenase, domain 1"/>
    <property type="match status" value="1"/>
</dbReference>
<name>A0A1G7SEQ8_9PSEU</name>
<evidence type="ECO:0000259" key="1">
    <source>
        <dbReference type="Pfam" id="PF18029"/>
    </source>
</evidence>
<accession>A0A1G7SEQ8</accession>
<dbReference type="Pfam" id="PF18029">
    <property type="entry name" value="Glyoxalase_6"/>
    <property type="match status" value="1"/>
</dbReference>
<dbReference type="InterPro" id="IPR041581">
    <property type="entry name" value="Glyoxalase_6"/>
</dbReference>
<organism evidence="2 3">
    <name type="scientific">Lentzea fradiae</name>
    <dbReference type="NCBI Taxonomy" id="200378"/>
    <lineage>
        <taxon>Bacteria</taxon>
        <taxon>Bacillati</taxon>
        <taxon>Actinomycetota</taxon>
        <taxon>Actinomycetes</taxon>
        <taxon>Pseudonocardiales</taxon>
        <taxon>Pseudonocardiaceae</taxon>
        <taxon>Lentzea</taxon>
    </lineage>
</organism>
<dbReference type="PANTHER" id="PTHR35908:SF1">
    <property type="entry name" value="CONSERVED PROTEIN"/>
    <property type="match status" value="1"/>
</dbReference>
<evidence type="ECO:0000313" key="3">
    <source>
        <dbReference type="Proteomes" id="UP000199623"/>
    </source>
</evidence>
<proteinExistence type="predicted"/>
<dbReference type="PANTHER" id="PTHR35908">
    <property type="entry name" value="HYPOTHETICAL FUSION PROTEIN"/>
    <property type="match status" value="1"/>
</dbReference>
<keyword evidence="3" id="KW-1185">Reference proteome</keyword>
<dbReference type="InterPro" id="IPR029068">
    <property type="entry name" value="Glyas_Bleomycin-R_OHBP_Dase"/>
</dbReference>
<reference evidence="3" key="1">
    <citation type="submission" date="2016-10" db="EMBL/GenBank/DDBJ databases">
        <authorList>
            <person name="Varghese N."/>
            <person name="Submissions S."/>
        </authorList>
    </citation>
    <scope>NUCLEOTIDE SEQUENCE [LARGE SCALE GENOMIC DNA]</scope>
    <source>
        <strain evidence="3">CGMCC 4.3506</strain>
    </source>
</reference>
<dbReference type="STRING" id="200378.SAMN05216553_106214"/>
<feature type="domain" description="Glyoxalase-like" evidence="1">
    <location>
        <begin position="18"/>
        <end position="125"/>
    </location>
</feature>
<dbReference type="SUPFAM" id="SSF54593">
    <property type="entry name" value="Glyoxalase/Bleomycin resistance protein/Dihydroxybiphenyl dioxygenase"/>
    <property type="match status" value="1"/>
</dbReference>
<gene>
    <name evidence="2" type="ORF">SAMN05216553_106214</name>
</gene>
<dbReference type="AlphaFoldDB" id="A0A1G7SEQ8"/>
<dbReference type="Proteomes" id="UP000199623">
    <property type="component" value="Unassembled WGS sequence"/>
</dbReference>
<dbReference type="EMBL" id="FNCC01000006">
    <property type="protein sequence ID" value="SDG21483.1"/>
    <property type="molecule type" value="Genomic_DNA"/>
</dbReference>
<protein>
    <recommendedName>
        <fullName evidence="1">Glyoxalase-like domain-containing protein</fullName>
    </recommendedName>
</protein>
<sequence>MSAFGDIVPRMIGRWHGLVIDCPDPRGLAGFYEALLGMVRVQDDDGRFVVIGDTPDRPGLAFALVEDWTPPQWPRESAHQHLDVRVDDLAAAGAEVLALGARRLDGGGERFDVYADPAGHPFCLVSW</sequence>
<evidence type="ECO:0000313" key="2">
    <source>
        <dbReference type="EMBL" id="SDG21483.1"/>
    </source>
</evidence>